<feature type="transmembrane region" description="Helical" evidence="1">
    <location>
        <begin position="83"/>
        <end position="101"/>
    </location>
</feature>
<evidence type="ECO:0000259" key="2">
    <source>
        <dbReference type="Pfam" id="PF04982"/>
    </source>
</evidence>
<sequence length="220" mass="24264">MGKIKKGYKKARYVVYQQTTLDPENHLWTFIGSFVGIGLIGYIQTKLHEFAAEEQLFLIGSFGASAVLVYGAAHSPLAQPRNLILGHLIGSFVGVSVFKILGGMEWLWISSALAVSLSIILMQVFKALHPPGGATALIAVIGSDKIAGLGYSYMLSPVMSGVLVLLVIGLIINNIPKHRRYPYNSDFTATDGMLKKYPRRLLLSWHPKARTFYKNKNKKV</sequence>
<keyword evidence="1" id="KW-0812">Transmembrane</keyword>
<dbReference type="Proteomes" id="UP001595818">
    <property type="component" value="Unassembled WGS sequence"/>
</dbReference>
<protein>
    <submittedName>
        <fullName evidence="3">HPP family protein</fullName>
    </submittedName>
</protein>
<evidence type="ECO:0000256" key="1">
    <source>
        <dbReference type="SAM" id="Phobius"/>
    </source>
</evidence>
<keyword evidence="1" id="KW-0472">Membrane</keyword>
<feature type="domain" description="HPP transmembrane region" evidence="2">
    <location>
        <begin position="21"/>
        <end position="182"/>
    </location>
</feature>
<evidence type="ECO:0000313" key="3">
    <source>
        <dbReference type="EMBL" id="MFC4873849.1"/>
    </source>
</evidence>
<reference evidence="4" key="1">
    <citation type="journal article" date="2019" name="Int. J. Syst. Evol. Microbiol.">
        <title>The Global Catalogue of Microorganisms (GCM) 10K type strain sequencing project: providing services to taxonomists for standard genome sequencing and annotation.</title>
        <authorList>
            <consortium name="The Broad Institute Genomics Platform"/>
            <consortium name="The Broad Institute Genome Sequencing Center for Infectious Disease"/>
            <person name="Wu L."/>
            <person name="Ma J."/>
        </authorList>
    </citation>
    <scope>NUCLEOTIDE SEQUENCE [LARGE SCALE GENOMIC DNA]</scope>
    <source>
        <strain evidence="4">CGMCC 4.7466</strain>
    </source>
</reference>
<keyword evidence="1" id="KW-1133">Transmembrane helix</keyword>
<comment type="caution">
    <text evidence="3">The sequence shown here is derived from an EMBL/GenBank/DDBJ whole genome shotgun (WGS) entry which is preliminary data.</text>
</comment>
<dbReference type="InterPro" id="IPR058581">
    <property type="entry name" value="TM_HPP"/>
</dbReference>
<dbReference type="PANTHER" id="PTHR33741">
    <property type="entry name" value="TRANSMEMBRANE PROTEIN DDB_G0269096-RELATED"/>
    <property type="match status" value="1"/>
</dbReference>
<accession>A0ABV9T604</accession>
<organism evidence="3 4">
    <name type="scientific">Negadavirga shengliensis</name>
    <dbReference type="NCBI Taxonomy" id="1389218"/>
    <lineage>
        <taxon>Bacteria</taxon>
        <taxon>Pseudomonadati</taxon>
        <taxon>Bacteroidota</taxon>
        <taxon>Cytophagia</taxon>
        <taxon>Cytophagales</taxon>
        <taxon>Cyclobacteriaceae</taxon>
        <taxon>Negadavirga</taxon>
    </lineage>
</organism>
<feature type="transmembrane region" description="Helical" evidence="1">
    <location>
        <begin position="56"/>
        <end position="77"/>
    </location>
</feature>
<dbReference type="Pfam" id="PF04982">
    <property type="entry name" value="TM_HPP"/>
    <property type="match status" value="1"/>
</dbReference>
<feature type="transmembrane region" description="Helical" evidence="1">
    <location>
        <begin position="26"/>
        <end position="44"/>
    </location>
</feature>
<gene>
    <name evidence="3" type="ORF">ACFPFU_19250</name>
</gene>
<dbReference type="EMBL" id="JBHSJJ010000013">
    <property type="protein sequence ID" value="MFC4873849.1"/>
    <property type="molecule type" value="Genomic_DNA"/>
</dbReference>
<dbReference type="RefSeq" id="WP_377067118.1">
    <property type="nucleotide sequence ID" value="NZ_JBHSJJ010000013.1"/>
</dbReference>
<feature type="transmembrane region" description="Helical" evidence="1">
    <location>
        <begin position="106"/>
        <end position="125"/>
    </location>
</feature>
<keyword evidence="4" id="KW-1185">Reference proteome</keyword>
<dbReference type="PANTHER" id="PTHR33741:SF5">
    <property type="entry name" value="TRANSMEMBRANE PROTEIN DDB_G0269096-RELATED"/>
    <property type="match status" value="1"/>
</dbReference>
<name>A0ABV9T604_9BACT</name>
<proteinExistence type="predicted"/>
<feature type="transmembrane region" description="Helical" evidence="1">
    <location>
        <begin position="151"/>
        <end position="172"/>
    </location>
</feature>
<evidence type="ECO:0000313" key="4">
    <source>
        <dbReference type="Proteomes" id="UP001595818"/>
    </source>
</evidence>
<dbReference type="InterPro" id="IPR007065">
    <property type="entry name" value="HPP"/>
</dbReference>